<dbReference type="KEGG" id="ddo:I597_2802"/>
<dbReference type="NCBIfam" id="TIGR04018">
    <property type="entry name" value="Bthiol_YpdA"/>
    <property type="match status" value="1"/>
</dbReference>
<dbReference type="EMBL" id="JSAQ01000001">
    <property type="protein sequence ID" value="KGO06283.1"/>
    <property type="molecule type" value="Genomic_DNA"/>
</dbReference>
<dbReference type="PANTHER" id="PTHR48105">
    <property type="entry name" value="THIOREDOXIN REDUCTASE 1-RELATED-RELATED"/>
    <property type="match status" value="1"/>
</dbReference>
<dbReference type="RefSeq" id="WP_035325286.1">
    <property type="nucleotide sequence ID" value="NZ_CP015125.1"/>
</dbReference>
<accession>A0A0A2GUU9</accession>
<dbReference type="InterPro" id="IPR036188">
    <property type="entry name" value="FAD/NAD-bd_sf"/>
</dbReference>
<dbReference type="Proteomes" id="UP000030140">
    <property type="component" value="Unassembled WGS sequence"/>
</dbReference>
<dbReference type="InterPro" id="IPR050097">
    <property type="entry name" value="Ferredoxin-NADP_redctase_2"/>
</dbReference>
<dbReference type="PRINTS" id="PR00368">
    <property type="entry name" value="FADPNR"/>
</dbReference>
<organism evidence="3 4">
    <name type="scientific">Dokdonia donghaensis DSW-1</name>
    <dbReference type="NCBI Taxonomy" id="1300343"/>
    <lineage>
        <taxon>Bacteria</taxon>
        <taxon>Pseudomonadati</taxon>
        <taxon>Bacteroidota</taxon>
        <taxon>Flavobacteriia</taxon>
        <taxon>Flavobacteriales</taxon>
        <taxon>Flavobacteriaceae</taxon>
        <taxon>Dokdonia</taxon>
    </lineage>
</organism>
<dbReference type="PRINTS" id="PR00469">
    <property type="entry name" value="PNDRDTASEII"/>
</dbReference>
<name>A0A0A2GUU9_9FLAO</name>
<dbReference type="SUPFAM" id="SSF51905">
    <property type="entry name" value="FAD/NAD(P)-binding domain"/>
    <property type="match status" value="1"/>
</dbReference>
<dbReference type="Gene3D" id="3.50.50.60">
    <property type="entry name" value="FAD/NAD(P)-binding domain"/>
    <property type="match status" value="1"/>
</dbReference>
<dbReference type="Pfam" id="PF13738">
    <property type="entry name" value="Pyr_redox_3"/>
    <property type="match status" value="1"/>
</dbReference>
<protein>
    <submittedName>
        <fullName evidence="3">Uncharacterized protein</fullName>
    </submittedName>
</protein>
<dbReference type="OrthoDB" id="9778740at2"/>
<reference evidence="3 4" key="1">
    <citation type="submission" date="2014-10" db="EMBL/GenBank/DDBJ databases">
        <title>Draft genome sequence of the proteorhodopsin-containing marine bacterium Dokdonia donghaensis.</title>
        <authorList>
            <person name="Gomez-Consarnau L."/>
            <person name="Gonzalez J.M."/>
            <person name="Riedel T."/>
            <person name="Jaenicke S."/>
            <person name="Wagner-Doebler I."/>
            <person name="Fuhrman J.A."/>
        </authorList>
    </citation>
    <scope>NUCLEOTIDE SEQUENCE [LARGE SCALE GENOMIC DNA]</scope>
    <source>
        <strain evidence="3 4">DSW-1</strain>
    </source>
</reference>
<evidence type="ECO:0000256" key="2">
    <source>
        <dbReference type="ARBA" id="ARBA00023002"/>
    </source>
</evidence>
<gene>
    <name evidence="3" type="ORF">NV36_05150</name>
</gene>
<keyword evidence="2" id="KW-0560">Oxidoreductase</keyword>
<dbReference type="GO" id="GO:0016491">
    <property type="term" value="F:oxidoreductase activity"/>
    <property type="evidence" value="ECO:0007669"/>
    <property type="project" value="UniProtKB-KW"/>
</dbReference>
<evidence type="ECO:0000313" key="3">
    <source>
        <dbReference type="EMBL" id="KGO06283.1"/>
    </source>
</evidence>
<proteinExistence type="predicted"/>
<keyword evidence="4" id="KW-1185">Reference proteome</keyword>
<dbReference type="InterPro" id="IPR023856">
    <property type="entry name" value="Bdr"/>
</dbReference>
<evidence type="ECO:0000256" key="1">
    <source>
        <dbReference type="ARBA" id="ARBA00022630"/>
    </source>
</evidence>
<evidence type="ECO:0000313" key="4">
    <source>
        <dbReference type="Proteomes" id="UP000030140"/>
    </source>
</evidence>
<comment type="caution">
    <text evidence="3">The sequence shown here is derived from an EMBL/GenBank/DDBJ whole genome shotgun (WGS) entry which is preliminary data.</text>
</comment>
<dbReference type="PATRIC" id="fig|1300343.5.peg.2843"/>
<dbReference type="AlphaFoldDB" id="A0A0A2GUU9"/>
<sequence length="324" mass="36475">MFAQSPYDLIIIGAGPIGLACGIAAHKKGLNYLIVEKGVLVNTIYRYPENMTFFSTSKLLEIGRVPFVSHTDKPTRKEALEYYRRVQDTWKLRLKLYTQVQKMTPKDDGYEIETDKGNAFAKAVIVSTGFYDVARALGVPGEDLPKVKHFYDSPHPYVDQKILVVGAANSACDVALETYYKNAEVTMAIRGEGLYEKTKYWIKPNIENRIKEGSIKAYFNTTVKEITPSTVVLNTPDGKVVLENDFVLAMIGYQPDYTLFEKLGLPVTDDETRTPIHNQETLETPLERVYVAGVIAAGMRTSKLFIENTREHGDMIIDDLITKL</sequence>
<keyword evidence="1" id="KW-0285">Flavoprotein</keyword>